<organism evidence="2 3">
    <name type="scientific">Brumicola pallidula DSM 14239 = ACAM 615</name>
    <dbReference type="NCBI Taxonomy" id="1121922"/>
    <lineage>
        <taxon>Bacteria</taxon>
        <taxon>Pseudomonadati</taxon>
        <taxon>Pseudomonadota</taxon>
        <taxon>Gammaproteobacteria</taxon>
        <taxon>Alteromonadales</taxon>
        <taxon>Alteromonadaceae</taxon>
        <taxon>Brumicola</taxon>
    </lineage>
</organism>
<name>K6YZQ2_9ALTE</name>
<dbReference type="EMBL" id="BAEQ01000045">
    <property type="protein sequence ID" value="GAC29416.1"/>
    <property type="molecule type" value="Genomic_DNA"/>
</dbReference>
<dbReference type="STRING" id="1121922.GCA_000428905_02229"/>
<keyword evidence="1" id="KW-0732">Signal</keyword>
<dbReference type="Proteomes" id="UP000006251">
    <property type="component" value="Unassembled WGS sequence"/>
</dbReference>
<evidence type="ECO:0008006" key="4">
    <source>
        <dbReference type="Google" id="ProtNLM"/>
    </source>
</evidence>
<feature type="signal peptide" evidence="1">
    <location>
        <begin position="1"/>
        <end position="24"/>
    </location>
</feature>
<gene>
    <name evidence="2" type="ORF">GPAL_2559</name>
</gene>
<comment type="caution">
    <text evidence="2">The sequence shown here is derived from an EMBL/GenBank/DDBJ whole genome shotgun (WGS) entry which is preliminary data.</text>
</comment>
<evidence type="ECO:0000256" key="1">
    <source>
        <dbReference type="SAM" id="SignalP"/>
    </source>
</evidence>
<dbReference type="Pfam" id="PF12514">
    <property type="entry name" value="DUF3718"/>
    <property type="match status" value="1"/>
</dbReference>
<sequence>MLKTKLYALAVALPFVLVSAPSQASEVEEALANICNIVVADDKSELRKKIKIVRSNFRLQLKDYYTGIKCNGNSMIREAVLNNSVEAGTLLVKKMPKKDLSSPEEDGKTLQAWINEQGLADNPIAIALQERI</sequence>
<dbReference type="OrthoDB" id="6197363at2"/>
<dbReference type="InterPro" id="IPR022193">
    <property type="entry name" value="DUF3718"/>
</dbReference>
<evidence type="ECO:0000313" key="2">
    <source>
        <dbReference type="EMBL" id="GAC29416.1"/>
    </source>
</evidence>
<proteinExistence type="predicted"/>
<dbReference type="RefSeq" id="WP_006012295.1">
    <property type="nucleotide sequence ID" value="NZ_AUAV01000011.1"/>
</dbReference>
<evidence type="ECO:0000313" key="3">
    <source>
        <dbReference type="Proteomes" id="UP000006251"/>
    </source>
</evidence>
<feature type="chain" id="PRO_5003897927" description="DUF3718 domain-containing protein" evidence="1">
    <location>
        <begin position="25"/>
        <end position="132"/>
    </location>
</feature>
<accession>K6YZQ2</accession>
<reference evidence="3" key="1">
    <citation type="journal article" date="2014" name="Environ. Microbiol.">
        <title>Comparative genomics of the marine bacterial genus Glaciecola reveals the high degree of genomic diversity and genomic characteristic for cold adaptation.</title>
        <authorList>
            <person name="Qin Q.L."/>
            <person name="Xie B.B."/>
            <person name="Yu Y."/>
            <person name="Shu Y.L."/>
            <person name="Rong J.C."/>
            <person name="Zhang Y.J."/>
            <person name="Zhao D.L."/>
            <person name="Chen X.L."/>
            <person name="Zhang X.Y."/>
            <person name="Chen B."/>
            <person name="Zhou B.C."/>
            <person name="Zhang Y.Z."/>
        </authorList>
    </citation>
    <scope>NUCLEOTIDE SEQUENCE [LARGE SCALE GENOMIC DNA]</scope>
    <source>
        <strain evidence="3">ACAM 615</strain>
    </source>
</reference>
<dbReference type="AlphaFoldDB" id="K6YZQ2"/>
<keyword evidence="3" id="KW-1185">Reference proteome</keyword>
<protein>
    <recommendedName>
        <fullName evidence="4">DUF3718 domain-containing protein</fullName>
    </recommendedName>
</protein>